<dbReference type="InterPro" id="IPR002048">
    <property type="entry name" value="EF_hand_dom"/>
</dbReference>
<keyword evidence="7" id="KW-0812">Transmembrane</keyword>
<dbReference type="Gene3D" id="3.40.720.10">
    <property type="entry name" value="Alkaline Phosphatase, subunit A"/>
    <property type="match status" value="1"/>
</dbReference>
<dbReference type="PROSITE" id="PS00523">
    <property type="entry name" value="SULFATASE_1"/>
    <property type="match status" value="1"/>
</dbReference>
<feature type="transmembrane region" description="Helical" evidence="7">
    <location>
        <begin position="59"/>
        <end position="79"/>
    </location>
</feature>
<reference evidence="9" key="1">
    <citation type="submission" date="2018-05" db="EMBL/GenBank/DDBJ databases">
        <authorList>
            <person name="Lanie J.A."/>
            <person name="Ng W.-L."/>
            <person name="Kazmierczak K.M."/>
            <person name="Andrzejewski T.M."/>
            <person name="Davidsen T.M."/>
            <person name="Wayne K.J."/>
            <person name="Tettelin H."/>
            <person name="Glass J.I."/>
            <person name="Rusch D."/>
            <person name="Podicherti R."/>
            <person name="Tsui H.-C.T."/>
            <person name="Winkler M.E."/>
        </authorList>
    </citation>
    <scope>NUCLEOTIDE SEQUENCE</scope>
</reference>
<keyword evidence="2" id="KW-0479">Metal-binding</keyword>
<dbReference type="EMBL" id="UINC01038154">
    <property type="protein sequence ID" value="SVB34743.1"/>
    <property type="molecule type" value="Genomic_DNA"/>
</dbReference>
<dbReference type="InterPro" id="IPR017850">
    <property type="entry name" value="Alkaline_phosphatase_core_sf"/>
</dbReference>
<dbReference type="SUPFAM" id="SSF53649">
    <property type="entry name" value="Alkaline phosphatase-like"/>
    <property type="match status" value="1"/>
</dbReference>
<proteinExistence type="inferred from homology"/>
<dbReference type="CDD" id="cd16029">
    <property type="entry name" value="4-S"/>
    <property type="match status" value="1"/>
</dbReference>
<keyword evidence="5" id="KW-0325">Glycoprotein</keyword>
<dbReference type="InterPro" id="IPR000917">
    <property type="entry name" value="Sulfatase_N"/>
</dbReference>
<evidence type="ECO:0000256" key="2">
    <source>
        <dbReference type="ARBA" id="ARBA00022723"/>
    </source>
</evidence>
<dbReference type="PROSITE" id="PS00018">
    <property type="entry name" value="EF_HAND_1"/>
    <property type="match status" value="1"/>
</dbReference>
<protein>
    <recommendedName>
        <fullName evidence="8">EF-hand domain-containing protein</fullName>
    </recommendedName>
</protein>
<dbReference type="InterPro" id="IPR018247">
    <property type="entry name" value="EF_Hand_1_Ca_BS"/>
</dbReference>
<dbReference type="GO" id="GO:0005509">
    <property type="term" value="F:calcium ion binding"/>
    <property type="evidence" value="ECO:0007669"/>
    <property type="project" value="InterPro"/>
</dbReference>
<feature type="domain" description="EF-hand" evidence="8">
    <location>
        <begin position="526"/>
        <end position="556"/>
    </location>
</feature>
<dbReference type="GO" id="GO:0008484">
    <property type="term" value="F:sulfuric ester hydrolase activity"/>
    <property type="evidence" value="ECO:0007669"/>
    <property type="project" value="InterPro"/>
</dbReference>
<accession>A0A382DAR8</accession>
<evidence type="ECO:0000256" key="1">
    <source>
        <dbReference type="ARBA" id="ARBA00008779"/>
    </source>
</evidence>
<dbReference type="Gene3D" id="1.10.238.10">
    <property type="entry name" value="EF-hand"/>
    <property type="match status" value="1"/>
</dbReference>
<evidence type="ECO:0000256" key="5">
    <source>
        <dbReference type="ARBA" id="ARBA00023180"/>
    </source>
</evidence>
<name>A0A382DAR8_9ZZZZ</name>
<dbReference type="PANTHER" id="PTHR10342">
    <property type="entry name" value="ARYLSULFATASE"/>
    <property type="match status" value="1"/>
</dbReference>
<dbReference type="Pfam" id="PF00884">
    <property type="entry name" value="Sulfatase"/>
    <property type="match status" value="1"/>
</dbReference>
<gene>
    <name evidence="9" type="ORF">METZ01_LOCUS187597</name>
</gene>
<dbReference type="PROSITE" id="PS50222">
    <property type="entry name" value="EF_HAND_2"/>
    <property type="match status" value="1"/>
</dbReference>
<evidence type="ECO:0000256" key="7">
    <source>
        <dbReference type="SAM" id="Phobius"/>
    </source>
</evidence>
<organism evidence="9">
    <name type="scientific">marine metagenome</name>
    <dbReference type="NCBI Taxonomy" id="408172"/>
    <lineage>
        <taxon>unclassified sequences</taxon>
        <taxon>metagenomes</taxon>
        <taxon>ecological metagenomes</taxon>
    </lineage>
</organism>
<evidence type="ECO:0000256" key="3">
    <source>
        <dbReference type="ARBA" id="ARBA00022801"/>
    </source>
</evidence>
<comment type="similarity">
    <text evidence="1">Belongs to the sulfatase family.</text>
</comment>
<evidence type="ECO:0000259" key="8">
    <source>
        <dbReference type="PROSITE" id="PS50222"/>
    </source>
</evidence>
<evidence type="ECO:0000313" key="9">
    <source>
        <dbReference type="EMBL" id="SVB34743.1"/>
    </source>
</evidence>
<keyword evidence="3" id="KW-0378">Hydrolase</keyword>
<dbReference type="Gene3D" id="3.30.1120.10">
    <property type="match status" value="1"/>
</dbReference>
<dbReference type="InterPro" id="IPR047115">
    <property type="entry name" value="ARSB"/>
</dbReference>
<keyword evidence="7" id="KW-1133">Transmembrane helix</keyword>
<evidence type="ECO:0000256" key="6">
    <source>
        <dbReference type="SAM" id="MobiDB-lite"/>
    </source>
</evidence>
<keyword evidence="4" id="KW-0106">Calcium</keyword>
<dbReference type="PANTHER" id="PTHR10342:SF274">
    <property type="entry name" value="ARYLSULFATASE B"/>
    <property type="match status" value="1"/>
</dbReference>
<keyword evidence="7" id="KW-0472">Membrane</keyword>
<evidence type="ECO:0000256" key="4">
    <source>
        <dbReference type="ARBA" id="ARBA00022837"/>
    </source>
</evidence>
<sequence>AQELNNLAHHGRSTVSRSLGQSRRCVAGMPRNYVASGVTGDNPGSLVTCQMKRLHSTRLFNRLGALMLFAVPAGLLFAAEPTKTKPNVVLIVSDDMGWKDVGFHGSEIRTPNLDRLVAEGVELDRFYAYPICSPTRVALMTGRSPIRYGILSPVGKSSKALPVEEFILPQAFKAAGYQTFMTGKWHLGVPDETAMPHRRGFDHYYGFLSGFIDYYTHTDTRRRQLDWMRNSEPVNEEGYSTDLLADEAVRLVEGRDRAKPFFLYLPFGAAHTPLQAPEKVIAKYNDIADRDRRVYAAMVDAMDSAIGRVLEAVGKQGVLDDTLVIYFNDNGGARAGADNGHLAKGKGSVYEGGIRVAAAMRWPAVIPAGKKSSQLTSVMDLFPTLIDAVGIESGKAKPFDGRSVWPAIKDGKEVGRDGVVIASPQELAVLRGRWKYIRSGREDSQRAPRLFDVVKDPGEKTDLAGEKPDLAGELEKETREFLPMMANVAPRGRGQGGSRTRRGLPWRNDPLLNALDEDRDSQLSATELGQVDAKLRALDRNKDGKLSADELGLRRR</sequence>
<dbReference type="AlphaFoldDB" id="A0A382DAR8"/>
<feature type="region of interest" description="Disordered" evidence="6">
    <location>
        <begin position="488"/>
        <end position="521"/>
    </location>
</feature>
<dbReference type="InterPro" id="IPR024607">
    <property type="entry name" value="Sulfatase_CS"/>
</dbReference>
<feature type="non-terminal residue" evidence="9">
    <location>
        <position position="1"/>
    </location>
</feature>